<name>A0A0T5NPN6_9RHOB</name>
<sequence>MFEIVVTACLALAPADADPACRDMLLAGYETPTQAACEAQLPELSKKYDDPRCVPAGPALDVTEVAPGVFAHLGRIEEPDTENRGDVANLGFIVGADSVAVIDTGSARWIGEALWRAIRQHTDKPLSHVILTHMHPDHVLGTDAFRTTGANIVSHATLPRALADRQANYAESLTRLIGPAFAGSAAPDTDITVAPGTPMQIDLGGRTLTLHAWPTAHTGNDLTVLDEVTGTLFTGDLVFHMHTPALDGSVLGWLDVLDTLQAWNVARIVPGHGGPVLDWPKGAKDQRRYLETLRDDTRAAIASGTRLGDAVTTIADSEADKWQLFEAYNPRNATVAFTELEWE</sequence>
<dbReference type="Pfam" id="PF00753">
    <property type="entry name" value="Lactamase_B"/>
    <property type="match status" value="1"/>
</dbReference>
<dbReference type="PATRIC" id="fig|1641875.4.peg.2234"/>
<proteinExistence type="inferred from homology"/>
<comment type="similarity">
    <text evidence="1">Belongs to the metallo-beta-lactamase superfamily. Class-B beta-lactamase family.</text>
</comment>
<feature type="domain" description="Metallo-beta-lactamase" evidence="2">
    <location>
        <begin position="87"/>
        <end position="272"/>
    </location>
</feature>
<dbReference type="EMBL" id="LAXJ01000025">
    <property type="protein sequence ID" value="KRS10925.1"/>
    <property type="molecule type" value="Genomic_DNA"/>
</dbReference>
<dbReference type="InterPro" id="IPR030829">
    <property type="entry name" value="SoxH-rel_PQQ_2"/>
</dbReference>
<dbReference type="Proteomes" id="UP000051295">
    <property type="component" value="Unassembled WGS sequence"/>
</dbReference>
<dbReference type="NCBIfam" id="TIGR04559">
    <property type="entry name" value="SoxH_rel_PQQ_2"/>
    <property type="match status" value="1"/>
</dbReference>
<dbReference type="SUPFAM" id="SSF56281">
    <property type="entry name" value="Metallo-hydrolase/oxidoreductase"/>
    <property type="match status" value="1"/>
</dbReference>
<dbReference type="InterPro" id="IPR050855">
    <property type="entry name" value="NDM-1-like"/>
</dbReference>
<dbReference type="AlphaFoldDB" id="A0A0T5NPN6"/>
<evidence type="ECO:0000259" key="2">
    <source>
        <dbReference type="SMART" id="SM00849"/>
    </source>
</evidence>
<evidence type="ECO:0000256" key="1">
    <source>
        <dbReference type="ARBA" id="ARBA00005250"/>
    </source>
</evidence>
<dbReference type="Gene3D" id="3.60.15.10">
    <property type="entry name" value="Ribonuclease Z/Hydroxyacylglutathione hydrolase-like"/>
    <property type="match status" value="1"/>
</dbReference>
<dbReference type="GO" id="GO:0017001">
    <property type="term" value="P:antibiotic catabolic process"/>
    <property type="evidence" value="ECO:0007669"/>
    <property type="project" value="UniProtKB-ARBA"/>
</dbReference>
<dbReference type="InterPro" id="IPR036866">
    <property type="entry name" value="RibonucZ/Hydroxyglut_hydro"/>
</dbReference>
<evidence type="ECO:0000313" key="3">
    <source>
        <dbReference type="EMBL" id="KRS10925.1"/>
    </source>
</evidence>
<accession>A0A0T5NPN6</accession>
<gene>
    <name evidence="3" type="ORF">XM53_18525</name>
</gene>
<dbReference type="PANTHER" id="PTHR42951:SF4">
    <property type="entry name" value="ACYL-COENZYME A THIOESTERASE MBLAC2"/>
    <property type="match status" value="1"/>
</dbReference>
<keyword evidence="4" id="KW-1185">Reference proteome</keyword>
<dbReference type="OrthoDB" id="420651at2"/>
<dbReference type="PANTHER" id="PTHR42951">
    <property type="entry name" value="METALLO-BETA-LACTAMASE DOMAIN-CONTAINING"/>
    <property type="match status" value="1"/>
</dbReference>
<dbReference type="CDD" id="cd16282">
    <property type="entry name" value="metallo-hydrolase-like_MBL-fold"/>
    <property type="match status" value="1"/>
</dbReference>
<dbReference type="STRING" id="1641875.XM53_18525"/>
<protein>
    <submittedName>
        <fullName evidence="3">Beta-lactamase</fullName>
    </submittedName>
</protein>
<dbReference type="RefSeq" id="WP_057796051.1">
    <property type="nucleotide sequence ID" value="NZ_LAXJ01000025.1"/>
</dbReference>
<dbReference type="SMART" id="SM00849">
    <property type="entry name" value="Lactamase_B"/>
    <property type="match status" value="1"/>
</dbReference>
<comment type="caution">
    <text evidence="3">The sequence shown here is derived from an EMBL/GenBank/DDBJ whole genome shotgun (WGS) entry which is preliminary data.</text>
</comment>
<evidence type="ECO:0000313" key="4">
    <source>
        <dbReference type="Proteomes" id="UP000051295"/>
    </source>
</evidence>
<reference evidence="3 4" key="1">
    <citation type="submission" date="2015-04" db="EMBL/GenBank/DDBJ databases">
        <title>The draft genome sequence of Roseovarius sp.R12b.</title>
        <authorList>
            <person name="Li G."/>
            <person name="Lai Q."/>
            <person name="Shao Z."/>
            <person name="Yan P."/>
        </authorList>
    </citation>
    <scope>NUCLEOTIDE SEQUENCE [LARGE SCALE GENOMIC DNA]</scope>
    <source>
        <strain evidence="3 4">R12B</strain>
    </source>
</reference>
<dbReference type="InterPro" id="IPR001279">
    <property type="entry name" value="Metallo-B-lactamas"/>
</dbReference>
<organism evidence="3 4">
    <name type="scientific">Roseovarius atlanticus</name>
    <dbReference type="NCBI Taxonomy" id="1641875"/>
    <lineage>
        <taxon>Bacteria</taxon>
        <taxon>Pseudomonadati</taxon>
        <taxon>Pseudomonadota</taxon>
        <taxon>Alphaproteobacteria</taxon>
        <taxon>Rhodobacterales</taxon>
        <taxon>Roseobacteraceae</taxon>
        <taxon>Roseovarius</taxon>
    </lineage>
</organism>